<dbReference type="InterPro" id="IPR040442">
    <property type="entry name" value="Pyrv_kinase-like_dom_sf"/>
</dbReference>
<dbReference type="RefSeq" id="WP_145632278.1">
    <property type="nucleotide sequence ID" value="NZ_VIWP01000001.1"/>
</dbReference>
<dbReference type="InterPro" id="IPR005000">
    <property type="entry name" value="Aldolase/citrate-lyase_domain"/>
</dbReference>
<dbReference type="GO" id="GO:0016829">
    <property type="term" value="F:lyase activity"/>
    <property type="evidence" value="ECO:0007669"/>
    <property type="project" value="UniProtKB-KW"/>
</dbReference>
<sequence length="273" mass="29005">MSADRSDQALSYLFVPASRPERFGKAAASGAHRIILDLEDAVAPAEKDVARGAVIDWFRSGGRGVIRINGADTHWFDADLAAVAVCSGAEVMVPKAEPKAISRVGHYLVNRQIIALVETVAGLVQIAETAATKGVRRLAFGNVDFSTDARIPASSPALDHARFQIAMAARYAGLPPPIDGVTLALDDEAAIGADIETARNFGFGAKLCIHPRQVGIVNAGFIPSDSEIVWAKRVLAASEQSGDGAFQLDGKMIDRPVLDRARFLLDRVLVPSP</sequence>
<dbReference type="PANTHER" id="PTHR32308:SF10">
    <property type="entry name" value="CITRATE LYASE SUBUNIT BETA"/>
    <property type="match status" value="1"/>
</dbReference>
<evidence type="ECO:0000256" key="3">
    <source>
        <dbReference type="ARBA" id="ARBA00022723"/>
    </source>
</evidence>
<comment type="cofactor">
    <cofactor evidence="1">
        <name>Mg(2+)</name>
        <dbReference type="ChEBI" id="CHEBI:18420"/>
    </cofactor>
</comment>
<dbReference type="Gene3D" id="3.20.20.60">
    <property type="entry name" value="Phosphoenolpyruvate-binding domains"/>
    <property type="match status" value="1"/>
</dbReference>
<feature type="binding site" evidence="6">
    <location>
        <position position="118"/>
    </location>
    <ligand>
        <name>Mg(2+)</name>
        <dbReference type="ChEBI" id="CHEBI:18420"/>
    </ligand>
</feature>
<keyword evidence="4 6" id="KW-0460">Magnesium</keyword>
<dbReference type="PIRSF" id="PIRSF015582">
    <property type="entry name" value="Cit_lyase_B"/>
    <property type="match status" value="1"/>
</dbReference>
<keyword evidence="3 6" id="KW-0479">Metal-binding</keyword>
<keyword evidence="8" id="KW-0456">Lyase</keyword>
<evidence type="ECO:0000313" key="8">
    <source>
        <dbReference type="EMBL" id="TWF58806.1"/>
    </source>
</evidence>
<dbReference type="OrthoDB" id="9800547at2"/>
<dbReference type="GO" id="GO:0000287">
    <property type="term" value="F:magnesium ion binding"/>
    <property type="evidence" value="ECO:0007669"/>
    <property type="project" value="TreeGrafter"/>
</dbReference>
<proteinExistence type="inferred from homology"/>
<dbReference type="GO" id="GO:0006107">
    <property type="term" value="P:oxaloacetate metabolic process"/>
    <property type="evidence" value="ECO:0007669"/>
    <property type="project" value="TreeGrafter"/>
</dbReference>
<feature type="binding site" evidence="6">
    <location>
        <position position="144"/>
    </location>
    <ligand>
        <name>Mg(2+)</name>
        <dbReference type="ChEBI" id="CHEBI:18420"/>
    </ligand>
</feature>
<feature type="binding site" evidence="5">
    <location>
        <position position="118"/>
    </location>
    <ligand>
        <name>substrate</name>
    </ligand>
</feature>
<evidence type="ECO:0000256" key="2">
    <source>
        <dbReference type="ARBA" id="ARBA00005568"/>
    </source>
</evidence>
<evidence type="ECO:0000256" key="1">
    <source>
        <dbReference type="ARBA" id="ARBA00001946"/>
    </source>
</evidence>
<dbReference type="Proteomes" id="UP000320653">
    <property type="component" value="Unassembled WGS sequence"/>
</dbReference>
<dbReference type="SUPFAM" id="SSF51621">
    <property type="entry name" value="Phosphoenolpyruvate/pyruvate domain"/>
    <property type="match status" value="1"/>
</dbReference>
<reference evidence="8 9" key="1">
    <citation type="submission" date="2019-06" db="EMBL/GenBank/DDBJ databases">
        <title>Sorghum-associated microbial communities from plants grown in Nebraska, USA.</title>
        <authorList>
            <person name="Schachtman D."/>
        </authorList>
    </citation>
    <scope>NUCLEOTIDE SEQUENCE [LARGE SCALE GENOMIC DNA]</scope>
    <source>
        <strain evidence="8 9">1225</strain>
    </source>
</reference>
<keyword evidence="9" id="KW-1185">Reference proteome</keyword>
<gene>
    <name evidence="8" type="ORF">FHW37_101610</name>
</gene>
<evidence type="ECO:0000256" key="6">
    <source>
        <dbReference type="PIRSR" id="PIRSR015582-2"/>
    </source>
</evidence>
<dbReference type="InterPro" id="IPR011206">
    <property type="entry name" value="Citrate_lyase_beta/mcl1/mcl2"/>
</dbReference>
<dbReference type="AlphaFoldDB" id="A0A561R866"/>
<organism evidence="8 9">
    <name type="scientific">Neorhizobium alkalisoli</name>
    <dbReference type="NCBI Taxonomy" id="528178"/>
    <lineage>
        <taxon>Bacteria</taxon>
        <taxon>Pseudomonadati</taxon>
        <taxon>Pseudomonadota</taxon>
        <taxon>Alphaproteobacteria</taxon>
        <taxon>Hyphomicrobiales</taxon>
        <taxon>Rhizobiaceae</taxon>
        <taxon>Rhizobium/Agrobacterium group</taxon>
        <taxon>Neorhizobium</taxon>
    </lineage>
</organism>
<feature type="domain" description="HpcH/HpaI aldolase/citrate lyase" evidence="7">
    <location>
        <begin position="11"/>
        <end position="211"/>
    </location>
</feature>
<dbReference type="EMBL" id="VIWP01000001">
    <property type="protein sequence ID" value="TWF58806.1"/>
    <property type="molecule type" value="Genomic_DNA"/>
</dbReference>
<comment type="caution">
    <text evidence="8">The sequence shown here is derived from an EMBL/GenBank/DDBJ whole genome shotgun (WGS) entry which is preliminary data.</text>
</comment>
<evidence type="ECO:0000256" key="4">
    <source>
        <dbReference type="ARBA" id="ARBA00022842"/>
    </source>
</evidence>
<protein>
    <submittedName>
        <fullName evidence="8">Citrate lyase subunit beta/citryl-CoA lyase</fullName>
    </submittedName>
</protein>
<dbReference type="Pfam" id="PF03328">
    <property type="entry name" value="HpcH_HpaI"/>
    <property type="match status" value="1"/>
</dbReference>
<dbReference type="InterPro" id="IPR015813">
    <property type="entry name" value="Pyrv/PenolPyrv_kinase-like_dom"/>
</dbReference>
<dbReference type="PANTHER" id="PTHR32308">
    <property type="entry name" value="LYASE BETA SUBUNIT, PUTATIVE (AFU_ORTHOLOGUE AFUA_4G13030)-RELATED"/>
    <property type="match status" value="1"/>
</dbReference>
<accession>A0A561R866</accession>
<evidence type="ECO:0000313" key="9">
    <source>
        <dbReference type="Proteomes" id="UP000320653"/>
    </source>
</evidence>
<feature type="binding site" evidence="5">
    <location>
        <position position="67"/>
    </location>
    <ligand>
        <name>substrate</name>
    </ligand>
</feature>
<evidence type="ECO:0000259" key="7">
    <source>
        <dbReference type="Pfam" id="PF03328"/>
    </source>
</evidence>
<evidence type="ECO:0000256" key="5">
    <source>
        <dbReference type="PIRSR" id="PIRSR015582-1"/>
    </source>
</evidence>
<comment type="similarity">
    <text evidence="2">Belongs to the HpcH/HpaI aldolase family.</text>
</comment>
<name>A0A561R866_9HYPH</name>